<keyword evidence="1" id="KW-0472">Membrane</keyword>
<keyword evidence="3" id="KW-1185">Reference proteome</keyword>
<name>A0A0G4GU52_VITBC</name>
<proteinExistence type="predicted"/>
<dbReference type="AlphaFoldDB" id="A0A0G4GU52"/>
<evidence type="ECO:0000256" key="1">
    <source>
        <dbReference type="SAM" id="Phobius"/>
    </source>
</evidence>
<feature type="transmembrane region" description="Helical" evidence="1">
    <location>
        <begin position="12"/>
        <end position="32"/>
    </location>
</feature>
<evidence type="ECO:0000313" key="3">
    <source>
        <dbReference type="Proteomes" id="UP000041254"/>
    </source>
</evidence>
<sequence>PSGDVAEPGTFVSSIWSVLEVALIAQLTVVLLERCGGPLRPHGPCYEKGLSRDNHTALIPPVETTIRALLRAGADISRMPADTAPQRRHRELVLPQYTQVLSGLRTLVMVAVNAALRPQRSLAAFLMKSLPTLHPHLLHPSGTAPLASLFPAPGSHNVTESGSLRSPPTVRFRLTSECLLT</sequence>
<evidence type="ECO:0000313" key="2">
    <source>
        <dbReference type="EMBL" id="CEM34223.1"/>
    </source>
</evidence>
<dbReference type="VEuPathDB" id="CryptoDB:Vbra_23166"/>
<accession>A0A0G4GU52</accession>
<protein>
    <submittedName>
        <fullName evidence="2">Uncharacterized protein</fullName>
    </submittedName>
</protein>
<organism evidence="2 3">
    <name type="scientific">Vitrella brassicaformis (strain CCMP3155)</name>
    <dbReference type="NCBI Taxonomy" id="1169540"/>
    <lineage>
        <taxon>Eukaryota</taxon>
        <taxon>Sar</taxon>
        <taxon>Alveolata</taxon>
        <taxon>Colpodellida</taxon>
        <taxon>Vitrellaceae</taxon>
        <taxon>Vitrella</taxon>
    </lineage>
</organism>
<keyword evidence="1" id="KW-1133">Transmembrane helix</keyword>
<feature type="non-terminal residue" evidence="2">
    <location>
        <position position="1"/>
    </location>
</feature>
<reference evidence="2 3" key="1">
    <citation type="submission" date="2014-11" db="EMBL/GenBank/DDBJ databases">
        <authorList>
            <person name="Zhu J."/>
            <person name="Qi W."/>
            <person name="Song R."/>
        </authorList>
    </citation>
    <scope>NUCLEOTIDE SEQUENCE [LARGE SCALE GENOMIC DNA]</scope>
</reference>
<dbReference type="Proteomes" id="UP000041254">
    <property type="component" value="Unassembled WGS sequence"/>
</dbReference>
<gene>
    <name evidence="2" type="ORF">Vbra_23166</name>
</gene>
<dbReference type="EMBL" id="CDMY01000811">
    <property type="protein sequence ID" value="CEM34223.1"/>
    <property type="molecule type" value="Genomic_DNA"/>
</dbReference>
<keyword evidence="1" id="KW-0812">Transmembrane</keyword>
<dbReference type="InParanoid" id="A0A0G4GU52"/>